<organism evidence="1 2">
    <name type="scientific">Pleuronectes platessa</name>
    <name type="common">European plaice</name>
    <dbReference type="NCBI Taxonomy" id="8262"/>
    <lineage>
        <taxon>Eukaryota</taxon>
        <taxon>Metazoa</taxon>
        <taxon>Chordata</taxon>
        <taxon>Craniata</taxon>
        <taxon>Vertebrata</taxon>
        <taxon>Euteleostomi</taxon>
        <taxon>Actinopterygii</taxon>
        <taxon>Neopterygii</taxon>
        <taxon>Teleostei</taxon>
        <taxon>Neoteleostei</taxon>
        <taxon>Acanthomorphata</taxon>
        <taxon>Carangaria</taxon>
        <taxon>Pleuronectiformes</taxon>
        <taxon>Pleuronectoidei</taxon>
        <taxon>Pleuronectidae</taxon>
        <taxon>Pleuronectes</taxon>
    </lineage>
</organism>
<protein>
    <submittedName>
        <fullName evidence="1">Uncharacterized protein</fullName>
    </submittedName>
</protein>
<dbReference type="Proteomes" id="UP001153269">
    <property type="component" value="Unassembled WGS sequence"/>
</dbReference>
<comment type="caution">
    <text evidence="1">The sequence shown here is derived from an EMBL/GenBank/DDBJ whole genome shotgun (WGS) entry which is preliminary data.</text>
</comment>
<sequence>MEEWTQPVCSWIRSLTHQSQCELASLAPGVKHRTGVNGKEGRGSWSEVTGKQGRHQFRCQLSEYPPPSCPPVITCFSLMCCSCVPSSVGSNAVRSNRVQRVPSMSIAIYQSIAKVVWVDRTTGQEAVMRTLLRTYQLFFFFSPPPGLFSPVTKKENNKLL</sequence>
<proteinExistence type="predicted"/>
<evidence type="ECO:0000313" key="2">
    <source>
        <dbReference type="Proteomes" id="UP001153269"/>
    </source>
</evidence>
<name>A0A9N7UML5_PLEPL</name>
<keyword evidence="2" id="KW-1185">Reference proteome</keyword>
<reference evidence="1" key="1">
    <citation type="submission" date="2020-03" db="EMBL/GenBank/DDBJ databases">
        <authorList>
            <person name="Weist P."/>
        </authorList>
    </citation>
    <scope>NUCLEOTIDE SEQUENCE</scope>
</reference>
<accession>A0A9N7UML5</accession>
<gene>
    <name evidence="1" type="ORF">PLEPLA_LOCUS21137</name>
</gene>
<dbReference type="AlphaFoldDB" id="A0A9N7UML5"/>
<dbReference type="EMBL" id="CADEAL010001513">
    <property type="protein sequence ID" value="CAB1433049.1"/>
    <property type="molecule type" value="Genomic_DNA"/>
</dbReference>
<evidence type="ECO:0000313" key="1">
    <source>
        <dbReference type="EMBL" id="CAB1433049.1"/>
    </source>
</evidence>